<dbReference type="PANTHER" id="PTHR24421">
    <property type="entry name" value="NITRATE/NITRITE SENSOR PROTEIN NARX-RELATED"/>
    <property type="match status" value="1"/>
</dbReference>
<sequence>MMTTDQQRSGAIFSPVPRGPLLDNLDRVARDAAHTQPRFSVARIEQLIARSISLMALVFGAQTLSIALGSGLVAPEPMGSLYLLTLLGLLVAVILFGVNPRLQRIANLLFAAVYLVAVALWAVASGGAGAESITEPWTWYLCAIACASVSQALRPWIAAVYIAVTPAVYGLVRVIDENGDITHADIAVQDALYGTMIGLVILVLITMFRNAARAVDEARSAAFLRYDEAVRRHALEAERIEVDALVHDTVLASLQAAERASMPEQARAAVAMASDAISKLAALEGPVADPGQRITIGWLVDVLRQHAVHLETPFEITLRGSDAHSIPFPVAESLYLAAAQAMTNSIQHAGDTGGRSVAVEVEDAVVHVCVRDEGVGFDTAAVDADRLGLRVSIIERVVAAGGSVDLRSRPGAGTVVNIRWSDEDAAPRQSTQETTEEASA</sequence>
<name>A0A3L7A1P0_9MICO</name>
<feature type="transmembrane region" description="Helical" evidence="5">
    <location>
        <begin position="80"/>
        <end position="98"/>
    </location>
</feature>
<dbReference type="Gene3D" id="3.30.565.10">
    <property type="entry name" value="Histidine kinase-like ATPase, C-terminal domain"/>
    <property type="match status" value="1"/>
</dbReference>
<keyword evidence="5" id="KW-0472">Membrane</keyword>
<keyword evidence="8" id="KW-1185">Reference proteome</keyword>
<dbReference type="EMBL" id="RCUV01000001">
    <property type="protein sequence ID" value="RLP73895.1"/>
    <property type="molecule type" value="Genomic_DNA"/>
</dbReference>
<gene>
    <name evidence="7" type="ORF">D9V29_00955</name>
</gene>
<feature type="region of interest" description="Disordered" evidence="4">
    <location>
        <begin position="420"/>
        <end position="440"/>
    </location>
</feature>
<dbReference type="Proteomes" id="UP000270299">
    <property type="component" value="Unassembled WGS sequence"/>
</dbReference>
<proteinExistence type="predicted"/>
<accession>A0A3L7A1P0</accession>
<evidence type="ECO:0000256" key="2">
    <source>
        <dbReference type="ARBA" id="ARBA00022777"/>
    </source>
</evidence>
<feature type="transmembrane region" description="Helical" evidence="5">
    <location>
        <begin position="105"/>
        <end position="124"/>
    </location>
</feature>
<dbReference type="InterPro" id="IPR036890">
    <property type="entry name" value="HATPase_C_sf"/>
</dbReference>
<evidence type="ECO:0000313" key="8">
    <source>
        <dbReference type="Proteomes" id="UP000270299"/>
    </source>
</evidence>
<feature type="transmembrane region" description="Helical" evidence="5">
    <location>
        <begin position="158"/>
        <end position="175"/>
    </location>
</feature>
<evidence type="ECO:0000256" key="5">
    <source>
        <dbReference type="SAM" id="Phobius"/>
    </source>
</evidence>
<comment type="caution">
    <text evidence="7">The sequence shown here is derived from an EMBL/GenBank/DDBJ whole genome shotgun (WGS) entry which is preliminary data.</text>
</comment>
<dbReference type="InterPro" id="IPR050482">
    <property type="entry name" value="Sensor_HK_TwoCompSys"/>
</dbReference>
<dbReference type="AlphaFoldDB" id="A0A3L7A1P0"/>
<dbReference type="GO" id="GO:0016301">
    <property type="term" value="F:kinase activity"/>
    <property type="evidence" value="ECO:0007669"/>
    <property type="project" value="UniProtKB-KW"/>
</dbReference>
<dbReference type="InterPro" id="IPR003594">
    <property type="entry name" value="HATPase_dom"/>
</dbReference>
<reference evidence="7 8" key="1">
    <citation type="submission" date="2018-10" db="EMBL/GenBank/DDBJ databases">
        <authorList>
            <person name="Li J."/>
        </authorList>
    </citation>
    <scope>NUCLEOTIDE SEQUENCE [LARGE SCALE GENOMIC DNA]</scope>
    <source>
        <strain evidence="7 8">CCTCC AB209002</strain>
    </source>
</reference>
<evidence type="ECO:0000256" key="4">
    <source>
        <dbReference type="SAM" id="MobiDB-lite"/>
    </source>
</evidence>
<feature type="transmembrane region" description="Helical" evidence="5">
    <location>
        <begin position="52"/>
        <end position="74"/>
    </location>
</feature>
<keyword evidence="5" id="KW-1133">Transmembrane helix</keyword>
<dbReference type="PANTHER" id="PTHR24421:SF61">
    <property type="entry name" value="OXYGEN SENSOR HISTIDINE KINASE NREB"/>
    <property type="match status" value="1"/>
</dbReference>
<keyword evidence="3" id="KW-0902">Two-component regulatory system</keyword>
<feature type="transmembrane region" description="Helical" evidence="5">
    <location>
        <begin position="191"/>
        <end position="212"/>
    </location>
</feature>
<keyword evidence="5" id="KW-0812">Transmembrane</keyword>
<evidence type="ECO:0000259" key="6">
    <source>
        <dbReference type="Pfam" id="PF02518"/>
    </source>
</evidence>
<evidence type="ECO:0000256" key="3">
    <source>
        <dbReference type="ARBA" id="ARBA00023012"/>
    </source>
</evidence>
<organism evidence="7 8">
    <name type="scientific">Mycetocola manganoxydans</name>
    <dbReference type="NCBI Taxonomy" id="699879"/>
    <lineage>
        <taxon>Bacteria</taxon>
        <taxon>Bacillati</taxon>
        <taxon>Actinomycetota</taxon>
        <taxon>Actinomycetes</taxon>
        <taxon>Micrococcales</taxon>
        <taxon>Microbacteriaceae</taxon>
        <taxon>Mycetocola</taxon>
    </lineage>
</organism>
<dbReference type="GO" id="GO:0000160">
    <property type="term" value="P:phosphorelay signal transduction system"/>
    <property type="evidence" value="ECO:0007669"/>
    <property type="project" value="UniProtKB-KW"/>
</dbReference>
<evidence type="ECO:0000256" key="1">
    <source>
        <dbReference type="ARBA" id="ARBA00022679"/>
    </source>
</evidence>
<keyword evidence="1" id="KW-0808">Transferase</keyword>
<protein>
    <recommendedName>
        <fullName evidence="6">Histidine kinase/HSP90-like ATPase domain-containing protein</fullName>
    </recommendedName>
</protein>
<dbReference type="SUPFAM" id="SSF55874">
    <property type="entry name" value="ATPase domain of HSP90 chaperone/DNA topoisomerase II/histidine kinase"/>
    <property type="match status" value="1"/>
</dbReference>
<evidence type="ECO:0000313" key="7">
    <source>
        <dbReference type="EMBL" id="RLP73895.1"/>
    </source>
</evidence>
<feature type="domain" description="Histidine kinase/HSP90-like ATPase" evidence="6">
    <location>
        <begin position="332"/>
        <end position="420"/>
    </location>
</feature>
<keyword evidence="2" id="KW-0418">Kinase</keyword>
<dbReference type="Pfam" id="PF02518">
    <property type="entry name" value="HATPase_c"/>
    <property type="match status" value="1"/>
</dbReference>